<evidence type="ECO:0000256" key="1">
    <source>
        <dbReference type="ARBA" id="ARBA00004141"/>
    </source>
</evidence>
<name>A0A1Y2DM63_9BASI</name>
<feature type="transmembrane region" description="Helical" evidence="7">
    <location>
        <begin position="291"/>
        <end position="310"/>
    </location>
</feature>
<evidence type="ECO:0000256" key="4">
    <source>
        <dbReference type="ARBA" id="ARBA00022989"/>
    </source>
</evidence>
<dbReference type="PANTHER" id="PTHR30618:SF0">
    <property type="entry name" value="PURINE-URACIL PERMEASE NCS1"/>
    <property type="match status" value="1"/>
</dbReference>
<evidence type="ECO:0000256" key="3">
    <source>
        <dbReference type="ARBA" id="ARBA00022692"/>
    </source>
</evidence>
<accession>A0A1Y2DM63</accession>
<comment type="caution">
    <text evidence="8">The sequence shown here is derived from an EMBL/GenBank/DDBJ whole genome shotgun (WGS) entry which is preliminary data.</text>
</comment>
<evidence type="ECO:0000313" key="9">
    <source>
        <dbReference type="Proteomes" id="UP000193467"/>
    </source>
</evidence>
<organism evidence="8 9">
    <name type="scientific">Leucosporidium creatinivorum</name>
    <dbReference type="NCBI Taxonomy" id="106004"/>
    <lineage>
        <taxon>Eukaryota</taxon>
        <taxon>Fungi</taxon>
        <taxon>Dikarya</taxon>
        <taxon>Basidiomycota</taxon>
        <taxon>Pucciniomycotina</taxon>
        <taxon>Microbotryomycetes</taxon>
        <taxon>Leucosporidiales</taxon>
        <taxon>Leucosporidium</taxon>
    </lineage>
</organism>
<comment type="similarity">
    <text evidence="2">Belongs to the purine-cytosine permease (2.A.39) family.</text>
</comment>
<sequence>MRFQLPKVPNIKQEINDFRLVLPQMDSSVAPPGVRTNTDTDPVPASKRTWGKGTWIMYWCSDIITVSGWQKAASMIALGLDWRQALIVTTVGSILLTIPMVLNGKIGSVLHIPFPIAIRASHGYHFAKFPVVSRIITAWLWFGVQSWNGGAALKLMIGAIWPSFKTLPNHVPASAGFTTQSMVAYFLYWLLQLPFLFIHPTKLRHVFFVKSVAVPITGLATMAWCIAKAGGGGEMFKAGPTVHGSDFSSAWLLSMTSLIGGYSTVALNIPDFTRYSKDPISQYVQAPVLPVLYLITALFGIVAASATKSFNNGVVLWSPLDIAALWDSRAAVFFASSAWCLAQISCNVSANSIAAANDLATLFPKYINIRRGQIITALLGGWAMAPFKILSSAKVFLNFISGYAIVLGPFAGIMCADFYLVKRQFIDVPALYDPRGVYRFHGGFNWRCVATLILTVTPNLPGLINVMNPKIHIGNIKWVYSVSWLFGFILSIIIYTGLSWAFPDTTGSLVDHTTLAEDYLAEKGVQSSPSGEDLDEKLEGDAYAVPASKV</sequence>
<dbReference type="FunFam" id="1.10.4160.10:FF:000001">
    <property type="entry name" value="Uracil permease, putative"/>
    <property type="match status" value="1"/>
</dbReference>
<keyword evidence="5 7" id="KW-0472">Membrane</keyword>
<evidence type="ECO:0000256" key="7">
    <source>
        <dbReference type="SAM" id="Phobius"/>
    </source>
</evidence>
<dbReference type="EMBL" id="MCGR01000074">
    <property type="protein sequence ID" value="ORY60398.1"/>
    <property type="molecule type" value="Genomic_DNA"/>
</dbReference>
<feature type="region of interest" description="Disordered" evidence="6">
    <location>
        <begin position="524"/>
        <end position="550"/>
    </location>
</feature>
<comment type="subcellular location">
    <subcellularLocation>
        <location evidence="1">Membrane</location>
        <topology evidence="1">Multi-pass membrane protein</topology>
    </subcellularLocation>
</comment>
<gene>
    <name evidence="8" type="ORF">BCR35DRAFT_346997</name>
</gene>
<dbReference type="Gene3D" id="1.10.4160.10">
    <property type="entry name" value="Hydantoin permease"/>
    <property type="match status" value="1"/>
</dbReference>
<dbReference type="GO" id="GO:0005886">
    <property type="term" value="C:plasma membrane"/>
    <property type="evidence" value="ECO:0007669"/>
    <property type="project" value="TreeGrafter"/>
</dbReference>
<keyword evidence="3 7" id="KW-0812">Transmembrane</keyword>
<reference evidence="8 9" key="1">
    <citation type="submission" date="2016-07" db="EMBL/GenBank/DDBJ databases">
        <title>Pervasive Adenine N6-methylation of Active Genes in Fungi.</title>
        <authorList>
            <consortium name="DOE Joint Genome Institute"/>
            <person name="Mondo S.J."/>
            <person name="Dannebaum R.O."/>
            <person name="Kuo R.C."/>
            <person name="Labutti K."/>
            <person name="Haridas S."/>
            <person name="Kuo A."/>
            <person name="Salamov A."/>
            <person name="Ahrendt S.R."/>
            <person name="Lipzen A."/>
            <person name="Sullivan W."/>
            <person name="Andreopoulos W.B."/>
            <person name="Clum A."/>
            <person name="Lindquist E."/>
            <person name="Daum C."/>
            <person name="Ramamoorthy G.K."/>
            <person name="Gryganskyi A."/>
            <person name="Culley D."/>
            <person name="Magnuson J.K."/>
            <person name="James T.Y."/>
            <person name="O'Malley M.A."/>
            <person name="Stajich J.E."/>
            <person name="Spatafora J.W."/>
            <person name="Visel A."/>
            <person name="Grigoriev I.V."/>
        </authorList>
    </citation>
    <scope>NUCLEOTIDE SEQUENCE [LARGE SCALE GENOMIC DNA]</scope>
    <source>
        <strain evidence="8 9">62-1032</strain>
    </source>
</reference>
<dbReference type="InParanoid" id="A0A1Y2DM63"/>
<protein>
    <submittedName>
        <fullName evidence="8">NCS1 nucleoside transporter family</fullName>
    </submittedName>
</protein>
<feature type="transmembrane region" description="Helical" evidence="7">
    <location>
        <begin position="478"/>
        <end position="502"/>
    </location>
</feature>
<evidence type="ECO:0000256" key="6">
    <source>
        <dbReference type="SAM" id="MobiDB-lite"/>
    </source>
</evidence>
<evidence type="ECO:0000313" key="8">
    <source>
        <dbReference type="EMBL" id="ORY60398.1"/>
    </source>
</evidence>
<feature type="transmembrane region" description="Helical" evidence="7">
    <location>
        <begin position="374"/>
        <end position="393"/>
    </location>
</feature>
<dbReference type="OrthoDB" id="2018619at2759"/>
<dbReference type="Proteomes" id="UP000193467">
    <property type="component" value="Unassembled WGS sequence"/>
</dbReference>
<dbReference type="AlphaFoldDB" id="A0A1Y2DM63"/>
<keyword evidence="9" id="KW-1185">Reference proteome</keyword>
<dbReference type="InterPro" id="IPR045225">
    <property type="entry name" value="Uracil/uridine/allantoin_perm"/>
</dbReference>
<dbReference type="GO" id="GO:0015205">
    <property type="term" value="F:nucleobase transmembrane transporter activity"/>
    <property type="evidence" value="ECO:0007669"/>
    <property type="project" value="TreeGrafter"/>
</dbReference>
<feature type="transmembrane region" description="Helical" evidence="7">
    <location>
        <begin position="182"/>
        <end position="200"/>
    </location>
</feature>
<dbReference type="CDD" id="cd11482">
    <property type="entry name" value="SLC-NCS1sbd_NRT1-like"/>
    <property type="match status" value="1"/>
</dbReference>
<feature type="transmembrane region" description="Helical" evidence="7">
    <location>
        <begin position="399"/>
        <end position="421"/>
    </location>
</feature>
<feature type="transmembrane region" description="Helical" evidence="7">
    <location>
        <begin position="212"/>
        <end position="230"/>
    </location>
</feature>
<dbReference type="Pfam" id="PF02133">
    <property type="entry name" value="Transp_cyt_pur"/>
    <property type="match status" value="1"/>
</dbReference>
<evidence type="ECO:0000256" key="2">
    <source>
        <dbReference type="ARBA" id="ARBA00008974"/>
    </source>
</evidence>
<dbReference type="InterPro" id="IPR001248">
    <property type="entry name" value="Pur-cyt_permease"/>
</dbReference>
<keyword evidence="4 7" id="KW-1133">Transmembrane helix</keyword>
<dbReference type="FunCoup" id="A0A1Y2DM63">
    <property type="interactions" value="53"/>
</dbReference>
<feature type="transmembrane region" description="Helical" evidence="7">
    <location>
        <begin position="139"/>
        <end position="162"/>
    </location>
</feature>
<feature type="transmembrane region" description="Helical" evidence="7">
    <location>
        <begin position="250"/>
        <end position="270"/>
    </location>
</feature>
<dbReference type="PANTHER" id="PTHR30618">
    <property type="entry name" value="NCS1 FAMILY PURINE/PYRIMIDINE TRANSPORTER"/>
    <property type="match status" value="1"/>
</dbReference>
<proteinExistence type="inferred from homology"/>
<evidence type="ECO:0000256" key="5">
    <source>
        <dbReference type="ARBA" id="ARBA00023136"/>
    </source>
</evidence>